<proteinExistence type="predicted"/>
<keyword evidence="2" id="KW-1003">Cell membrane</keyword>
<organism evidence="8 10">
    <name type="scientific">Rhodococcus qingshengii JCM 15477</name>
    <dbReference type="NCBI Taxonomy" id="1303681"/>
    <lineage>
        <taxon>Bacteria</taxon>
        <taxon>Bacillati</taxon>
        <taxon>Actinomycetota</taxon>
        <taxon>Actinomycetes</taxon>
        <taxon>Mycobacteriales</taxon>
        <taxon>Nocardiaceae</taxon>
        <taxon>Rhodococcus</taxon>
        <taxon>Rhodococcus erythropolis group</taxon>
    </lineage>
</organism>
<feature type="transmembrane region" description="Helical" evidence="6">
    <location>
        <begin position="32"/>
        <end position="53"/>
    </location>
</feature>
<evidence type="ECO:0000256" key="2">
    <source>
        <dbReference type="ARBA" id="ARBA00022475"/>
    </source>
</evidence>
<geneLocation type="plasmid" evidence="9 10">
    <name>pdjl-6-3</name>
</geneLocation>
<comment type="subcellular location">
    <subcellularLocation>
        <location evidence="1">Cell membrane</location>
        <topology evidence="1">Multi-pass membrane protein</topology>
    </subcellularLocation>
</comment>
<reference evidence="8" key="2">
    <citation type="submission" date="2022-04" db="EMBL/GenBank/DDBJ databases">
        <title>Functional analysis, diversity, and distribution of carbendazim hydrolases MheI and CbmA, responsible for the initial step in carbendazim degradation.</title>
        <authorList>
            <person name="Zhang M."/>
        </authorList>
    </citation>
    <scope>NUCLEOTIDE SEQUENCE</scope>
    <source>
        <strain evidence="8">Djl-6</strain>
        <plasmid evidence="8">pdjl-6-1</plasmid>
        <plasmid evidence="9">pdjl-6-3</plasmid>
    </source>
</reference>
<protein>
    <submittedName>
        <fullName evidence="8">PLDc N-terminal domain-containing protein</fullName>
    </submittedName>
</protein>
<evidence type="ECO:0000313" key="8">
    <source>
        <dbReference type="EMBL" id="UPU46191.1"/>
    </source>
</evidence>
<keyword evidence="4 6" id="KW-1133">Transmembrane helix</keyword>
<evidence type="ECO:0000313" key="9">
    <source>
        <dbReference type="EMBL" id="UPU46384.1"/>
    </source>
</evidence>
<evidence type="ECO:0000256" key="4">
    <source>
        <dbReference type="ARBA" id="ARBA00022989"/>
    </source>
</evidence>
<keyword evidence="3 6" id="KW-0812">Transmembrane</keyword>
<keyword evidence="8" id="KW-0614">Plasmid</keyword>
<reference evidence="10" key="1">
    <citation type="journal article" date="2022" name="Environ. Microbiol.">
        <title>Functional analysis, diversity, and distribution of carbendazim hydrolases MheI and CbmA, responsible for the initial step in carbendazim degradation.</title>
        <authorList>
            <person name="Zhang M."/>
            <person name="Bai X."/>
            <person name="Li Q."/>
            <person name="Zhang L."/>
            <person name="Zhu Q."/>
            <person name="Gao S."/>
            <person name="Ke Z."/>
            <person name="Jiang M."/>
            <person name="Hu J."/>
            <person name="Qiu J."/>
            <person name="Hong Q."/>
        </authorList>
    </citation>
    <scope>NUCLEOTIDE SEQUENCE [LARGE SCALE GENOMIC DNA]</scope>
    <source>
        <strain evidence="10">djl-6</strain>
    </source>
</reference>
<dbReference type="Proteomes" id="UP000831484">
    <property type="component" value="Plasmid pdjl-6-3"/>
</dbReference>
<evidence type="ECO:0000259" key="7">
    <source>
        <dbReference type="Pfam" id="PF13396"/>
    </source>
</evidence>
<evidence type="ECO:0000313" key="10">
    <source>
        <dbReference type="Proteomes" id="UP000831484"/>
    </source>
</evidence>
<accession>A0AB38RMB8</accession>
<gene>
    <name evidence="8" type="ORF">M0639_30000</name>
    <name evidence="9" type="ORF">M0639_30940</name>
</gene>
<keyword evidence="5 6" id="KW-0472">Membrane</keyword>
<sequence>MPYLGGLIIVLWIFCLIDVATADEHGVRNIPKLAWLVVVVLLPLVGSVMWLLAGRPVGGGIWGGSGTRPPHTSGRFAEYESKPGRYVAQDPEADAEFLRQCRARAEEQRRIERERRRNDGY</sequence>
<dbReference type="EMBL" id="CP096564">
    <property type="protein sequence ID" value="UPU46191.1"/>
    <property type="molecule type" value="Genomic_DNA"/>
</dbReference>
<evidence type="ECO:0000256" key="3">
    <source>
        <dbReference type="ARBA" id="ARBA00022692"/>
    </source>
</evidence>
<dbReference type="InterPro" id="IPR027379">
    <property type="entry name" value="CLS_N"/>
</dbReference>
<dbReference type="Proteomes" id="UP000831484">
    <property type="component" value="Plasmid pdjl-6-1"/>
</dbReference>
<dbReference type="AlphaFoldDB" id="A0AB38RMB8"/>
<evidence type="ECO:0000256" key="6">
    <source>
        <dbReference type="SAM" id="Phobius"/>
    </source>
</evidence>
<keyword evidence="10" id="KW-1185">Reference proteome</keyword>
<evidence type="ECO:0000256" key="5">
    <source>
        <dbReference type="ARBA" id="ARBA00023136"/>
    </source>
</evidence>
<dbReference type="Pfam" id="PF13396">
    <property type="entry name" value="PLDc_N"/>
    <property type="match status" value="1"/>
</dbReference>
<dbReference type="EMBL" id="CP096566">
    <property type="protein sequence ID" value="UPU46384.1"/>
    <property type="molecule type" value="Genomic_DNA"/>
</dbReference>
<name>A0AB38RMB8_RHOSG</name>
<dbReference type="GO" id="GO:0005886">
    <property type="term" value="C:plasma membrane"/>
    <property type="evidence" value="ECO:0007669"/>
    <property type="project" value="UniProtKB-SubCell"/>
</dbReference>
<dbReference type="RefSeq" id="WP_064075655.1">
    <property type="nucleotide sequence ID" value="NZ_CP096564.1"/>
</dbReference>
<geneLocation type="plasmid" evidence="8 10">
    <name>pdjl-6-1</name>
</geneLocation>
<evidence type="ECO:0000256" key="1">
    <source>
        <dbReference type="ARBA" id="ARBA00004651"/>
    </source>
</evidence>
<feature type="domain" description="Cardiolipin synthase N-terminal" evidence="7">
    <location>
        <begin position="10"/>
        <end position="55"/>
    </location>
</feature>